<keyword evidence="4" id="KW-0472">Membrane</keyword>
<dbReference type="Gene3D" id="1.10.10.60">
    <property type="entry name" value="Homeodomain-like"/>
    <property type="match status" value="2"/>
</dbReference>
<dbReference type="Pfam" id="PF12833">
    <property type="entry name" value="HTH_18"/>
    <property type="match status" value="1"/>
</dbReference>
<reference evidence="6 7" key="1">
    <citation type="submission" date="2018-11" db="EMBL/GenBank/DDBJ databases">
        <title>Chitinophaga lutea sp.nov., isolate from arsenic contaminated soil.</title>
        <authorList>
            <person name="Zong Y."/>
        </authorList>
    </citation>
    <scope>NUCLEOTIDE SEQUENCE [LARGE SCALE GENOMIC DNA]</scope>
    <source>
        <strain evidence="6 7">ZY74</strain>
    </source>
</reference>
<evidence type="ECO:0000313" key="6">
    <source>
        <dbReference type="EMBL" id="RPE08936.1"/>
    </source>
</evidence>
<keyword evidence="4" id="KW-0812">Transmembrane</keyword>
<feature type="transmembrane region" description="Helical" evidence="4">
    <location>
        <begin position="98"/>
        <end position="119"/>
    </location>
</feature>
<feature type="transmembrane region" description="Helical" evidence="4">
    <location>
        <begin position="37"/>
        <end position="55"/>
    </location>
</feature>
<dbReference type="EMBL" id="RPDH01000002">
    <property type="protein sequence ID" value="RPE08936.1"/>
    <property type="molecule type" value="Genomic_DNA"/>
</dbReference>
<feature type="transmembrane region" description="Helical" evidence="4">
    <location>
        <begin position="180"/>
        <end position="197"/>
    </location>
</feature>
<keyword evidence="3" id="KW-0804">Transcription</keyword>
<comment type="caution">
    <text evidence="6">The sequence shown here is derived from an EMBL/GenBank/DDBJ whole genome shotgun (WGS) entry which is preliminary data.</text>
</comment>
<dbReference type="PANTHER" id="PTHR43280">
    <property type="entry name" value="ARAC-FAMILY TRANSCRIPTIONAL REGULATOR"/>
    <property type="match status" value="1"/>
</dbReference>
<dbReference type="SUPFAM" id="SSF46689">
    <property type="entry name" value="Homeodomain-like"/>
    <property type="match status" value="1"/>
</dbReference>
<feature type="transmembrane region" description="Helical" evidence="4">
    <location>
        <begin position="203"/>
        <end position="220"/>
    </location>
</feature>
<keyword evidence="2" id="KW-0238">DNA-binding</keyword>
<feature type="domain" description="HTH araC/xylS-type" evidence="5">
    <location>
        <begin position="273"/>
        <end position="381"/>
    </location>
</feature>
<dbReference type="GO" id="GO:0043565">
    <property type="term" value="F:sequence-specific DNA binding"/>
    <property type="evidence" value="ECO:0007669"/>
    <property type="project" value="InterPro"/>
</dbReference>
<evidence type="ECO:0000256" key="2">
    <source>
        <dbReference type="ARBA" id="ARBA00023125"/>
    </source>
</evidence>
<dbReference type="PROSITE" id="PS01124">
    <property type="entry name" value="HTH_ARAC_FAMILY_2"/>
    <property type="match status" value="1"/>
</dbReference>
<evidence type="ECO:0000259" key="5">
    <source>
        <dbReference type="PROSITE" id="PS01124"/>
    </source>
</evidence>
<dbReference type="GO" id="GO:0003700">
    <property type="term" value="F:DNA-binding transcription factor activity"/>
    <property type="evidence" value="ECO:0007669"/>
    <property type="project" value="InterPro"/>
</dbReference>
<evidence type="ECO:0000256" key="4">
    <source>
        <dbReference type="SAM" id="Phobius"/>
    </source>
</evidence>
<organism evidence="6 7">
    <name type="scientific">Chitinophaga lutea</name>
    <dbReference type="NCBI Taxonomy" id="2488634"/>
    <lineage>
        <taxon>Bacteria</taxon>
        <taxon>Pseudomonadati</taxon>
        <taxon>Bacteroidota</taxon>
        <taxon>Chitinophagia</taxon>
        <taxon>Chitinophagales</taxon>
        <taxon>Chitinophagaceae</taxon>
        <taxon>Chitinophaga</taxon>
    </lineage>
</organism>
<name>A0A3N4PL51_9BACT</name>
<dbReference type="InterPro" id="IPR009057">
    <property type="entry name" value="Homeodomain-like_sf"/>
</dbReference>
<accession>A0A3N4PL51</accession>
<dbReference type="Proteomes" id="UP000278351">
    <property type="component" value="Unassembled WGS sequence"/>
</dbReference>
<keyword evidence="1" id="KW-0805">Transcription regulation</keyword>
<proteinExistence type="predicted"/>
<keyword evidence="7" id="KW-1185">Reference proteome</keyword>
<gene>
    <name evidence="6" type="ORF">EGT74_18125</name>
</gene>
<dbReference type="InterPro" id="IPR018060">
    <property type="entry name" value="HTH_AraC"/>
</dbReference>
<feature type="transmembrane region" description="Helical" evidence="4">
    <location>
        <begin position="139"/>
        <end position="160"/>
    </location>
</feature>
<keyword evidence="4" id="KW-1133">Transmembrane helix</keyword>
<sequence length="383" mass="43478">MFQAQMETLYLSGASIGVFLSFVLFTKSDKTVADYMLASWLAASAIMLLSVYLLASGQYTKYPTGAIQGLWMPLAQGPFLYLYIKYQTRPVLFQKRDLLHFLPFVSGYLLFSQFYLLPFDAKVSVLENNAAGFEPENKLRAILIYVSGVIYIPLSCHQLLLFRKSLEHRFSNVEKINFRWLLYLITGMAAIWIAVLVVHSDRLVFSASTIFVCWMGYFGIKQVNVFSQKNIETIAFAANEAKLAEDTDKDQPSSVQPPVPKYAKSALDDETAQKLHKTLLSVLEEEKPYLDPELTLDALAGMVHTNPNLLSQVINAVEQKTFYELINELRVKEFLRQVVLPANKKYTLLTIAYDCGFNSKASFNRNFRKITGKSPSEYLHTIS</sequence>
<dbReference type="SMART" id="SM00342">
    <property type="entry name" value="HTH_ARAC"/>
    <property type="match status" value="1"/>
</dbReference>
<dbReference type="PANTHER" id="PTHR43280:SF2">
    <property type="entry name" value="HTH-TYPE TRANSCRIPTIONAL REGULATOR EXSA"/>
    <property type="match status" value="1"/>
</dbReference>
<protein>
    <submittedName>
        <fullName evidence="6">AraC family transcriptional regulator</fullName>
    </submittedName>
</protein>
<evidence type="ECO:0000256" key="1">
    <source>
        <dbReference type="ARBA" id="ARBA00023015"/>
    </source>
</evidence>
<dbReference type="AlphaFoldDB" id="A0A3N4PL51"/>
<feature type="transmembrane region" description="Helical" evidence="4">
    <location>
        <begin position="6"/>
        <end position="25"/>
    </location>
</feature>
<evidence type="ECO:0000313" key="7">
    <source>
        <dbReference type="Proteomes" id="UP000278351"/>
    </source>
</evidence>
<evidence type="ECO:0000256" key="3">
    <source>
        <dbReference type="ARBA" id="ARBA00023163"/>
    </source>
</evidence>